<evidence type="ECO:0000259" key="2">
    <source>
        <dbReference type="SMART" id="SM00460"/>
    </source>
</evidence>
<feature type="region of interest" description="Disordered" evidence="1">
    <location>
        <begin position="252"/>
        <end position="275"/>
    </location>
</feature>
<protein>
    <submittedName>
        <fullName evidence="3">Transglutaminase</fullName>
    </submittedName>
</protein>
<evidence type="ECO:0000256" key="1">
    <source>
        <dbReference type="SAM" id="MobiDB-lite"/>
    </source>
</evidence>
<dbReference type="Proteomes" id="UP000603912">
    <property type="component" value="Unassembled WGS sequence"/>
</dbReference>
<accession>A0A917I8E6</accession>
<dbReference type="Pfam" id="PF01841">
    <property type="entry name" value="Transglut_core"/>
    <property type="match status" value="1"/>
</dbReference>
<dbReference type="InterPro" id="IPR013589">
    <property type="entry name" value="Bac_transglu_N"/>
</dbReference>
<evidence type="ECO:0000313" key="4">
    <source>
        <dbReference type="Proteomes" id="UP000603912"/>
    </source>
</evidence>
<organism evidence="3 4">
    <name type="scientific">Alsobacter metallidurans</name>
    <dbReference type="NCBI Taxonomy" id="340221"/>
    <lineage>
        <taxon>Bacteria</taxon>
        <taxon>Pseudomonadati</taxon>
        <taxon>Pseudomonadota</taxon>
        <taxon>Alphaproteobacteria</taxon>
        <taxon>Hyphomicrobiales</taxon>
        <taxon>Alsobacteraceae</taxon>
        <taxon>Alsobacter</taxon>
    </lineage>
</organism>
<dbReference type="AlphaFoldDB" id="A0A917I8E6"/>
<dbReference type="SMART" id="SM00460">
    <property type="entry name" value="TGc"/>
    <property type="match status" value="1"/>
</dbReference>
<dbReference type="PANTHER" id="PTHR33490">
    <property type="entry name" value="BLR5614 PROTEIN-RELATED"/>
    <property type="match status" value="1"/>
</dbReference>
<reference evidence="3" key="2">
    <citation type="submission" date="2020-09" db="EMBL/GenBank/DDBJ databases">
        <authorList>
            <person name="Sun Q."/>
            <person name="Zhou Y."/>
        </authorList>
    </citation>
    <scope>NUCLEOTIDE SEQUENCE</scope>
    <source>
        <strain evidence="3">CGMCC 1.12214</strain>
    </source>
</reference>
<proteinExistence type="predicted"/>
<dbReference type="SUPFAM" id="SSF54001">
    <property type="entry name" value="Cysteine proteinases"/>
    <property type="match status" value="1"/>
</dbReference>
<gene>
    <name evidence="3" type="ORF">GCM10007036_33400</name>
</gene>
<dbReference type="Gene3D" id="3.10.620.30">
    <property type="match status" value="1"/>
</dbReference>
<dbReference type="Pfam" id="PF08379">
    <property type="entry name" value="Bact_transglu_N"/>
    <property type="match status" value="1"/>
</dbReference>
<dbReference type="InterPro" id="IPR038765">
    <property type="entry name" value="Papain-like_cys_pep_sf"/>
</dbReference>
<keyword evidence="4" id="KW-1185">Reference proteome</keyword>
<dbReference type="RefSeq" id="WP_188518846.1">
    <property type="nucleotide sequence ID" value="NZ_BMES01000002.1"/>
</dbReference>
<feature type="compositionally biased region" description="Basic and acidic residues" evidence="1">
    <location>
        <begin position="255"/>
        <end position="269"/>
    </location>
</feature>
<dbReference type="PANTHER" id="PTHR33490:SF6">
    <property type="entry name" value="SLL1049 PROTEIN"/>
    <property type="match status" value="1"/>
</dbReference>
<feature type="domain" description="Transglutaminase-like" evidence="2">
    <location>
        <begin position="161"/>
        <end position="226"/>
    </location>
</feature>
<comment type="caution">
    <text evidence="3">The sequence shown here is derived from an EMBL/GenBank/DDBJ whole genome shotgun (WGS) entry which is preliminary data.</text>
</comment>
<dbReference type="EMBL" id="BMES01000002">
    <property type="protein sequence ID" value="GGH25954.1"/>
    <property type="molecule type" value="Genomic_DNA"/>
</dbReference>
<name>A0A917I8E6_9HYPH</name>
<evidence type="ECO:0000313" key="3">
    <source>
        <dbReference type="EMBL" id="GGH25954.1"/>
    </source>
</evidence>
<reference evidence="3" key="1">
    <citation type="journal article" date="2014" name="Int. J. Syst. Evol. Microbiol.">
        <title>Complete genome sequence of Corynebacterium casei LMG S-19264T (=DSM 44701T), isolated from a smear-ripened cheese.</title>
        <authorList>
            <consortium name="US DOE Joint Genome Institute (JGI-PGF)"/>
            <person name="Walter F."/>
            <person name="Albersmeier A."/>
            <person name="Kalinowski J."/>
            <person name="Ruckert C."/>
        </authorList>
    </citation>
    <scope>NUCLEOTIDE SEQUENCE</scope>
    <source>
        <strain evidence="3">CGMCC 1.12214</strain>
    </source>
</reference>
<sequence>MRIRVSQQTTYRYAPPAKSMIQTLRLTPRNHDGQFVVSWRIDVDVDSRLRQGEDAFGNTTHVLSVGGPIDQLVVSVEGVVQTQDHAGVVRGAVERFPESLYLRETDLTVATEAVQAFAQDAVAAEGDPLGRMHALMSAVHARLEHRPEAPGPGQAASAAEAIEAAGADGAGLAHVFIASARSLGAPARFISGYLWTPDAGADAQAAHSWAEAHVPGFGWIGFDPQNNLCPTASYVRIAVGLDELGAAPVRGAHRGGGEHAPEVRLRIEAQDQSQS</sequence>
<dbReference type="InterPro" id="IPR002931">
    <property type="entry name" value="Transglutaminase-like"/>
</dbReference>